<dbReference type="InterPro" id="IPR002797">
    <property type="entry name" value="Polysacc_synth"/>
</dbReference>
<evidence type="ECO:0000256" key="5">
    <source>
        <dbReference type="ARBA" id="ARBA00023136"/>
    </source>
</evidence>
<dbReference type="RefSeq" id="WP_079682497.1">
    <property type="nucleotide sequence ID" value="NZ_FUYQ01000004.1"/>
</dbReference>
<feature type="transmembrane region" description="Helical" evidence="6">
    <location>
        <begin position="155"/>
        <end position="179"/>
    </location>
</feature>
<feature type="transmembrane region" description="Helical" evidence="6">
    <location>
        <begin position="20"/>
        <end position="45"/>
    </location>
</feature>
<dbReference type="PANTHER" id="PTHR30250:SF11">
    <property type="entry name" value="O-ANTIGEN TRANSPORTER-RELATED"/>
    <property type="match status" value="1"/>
</dbReference>
<keyword evidence="4 6" id="KW-1133">Transmembrane helix</keyword>
<feature type="transmembrane region" description="Helical" evidence="6">
    <location>
        <begin position="185"/>
        <end position="203"/>
    </location>
</feature>
<feature type="transmembrane region" description="Helical" evidence="6">
    <location>
        <begin position="367"/>
        <end position="385"/>
    </location>
</feature>
<proteinExistence type="predicted"/>
<dbReference type="GO" id="GO:0005886">
    <property type="term" value="C:plasma membrane"/>
    <property type="evidence" value="ECO:0007669"/>
    <property type="project" value="UniProtKB-SubCell"/>
</dbReference>
<feature type="transmembrane region" description="Helical" evidence="6">
    <location>
        <begin position="93"/>
        <end position="111"/>
    </location>
</feature>
<evidence type="ECO:0000256" key="1">
    <source>
        <dbReference type="ARBA" id="ARBA00004651"/>
    </source>
</evidence>
<dbReference type="PANTHER" id="PTHR30250">
    <property type="entry name" value="PST FAMILY PREDICTED COLANIC ACID TRANSPORTER"/>
    <property type="match status" value="1"/>
</dbReference>
<evidence type="ECO:0000256" key="2">
    <source>
        <dbReference type="ARBA" id="ARBA00022475"/>
    </source>
</evidence>
<dbReference type="AlphaFoldDB" id="A0A1T5APS6"/>
<dbReference type="Proteomes" id="UP000190852">
    <property type="component" value="Unassembled WGS sequence"/>
</dbReference>
<dbReference type="InterPro" id="IPR050833">
    <property type="entry name" value="Poly_Biosynth_Transport"/>
</dbReference>
<name>A0A1T5APS6_9BACT</name>
<reference evidence="8" key="1">
    <citation type="submission" date="2017-02" db="EMBL/GenBank/DDBJ databases">
        <authorList>
            <person name="Varghese N."/>
            <person name="Submissions S."/>
        </authorList>
    </citation>
    <scope>NUCLEOTIDE SEQUENCE [LARGE SCALE GENOMIC DNA]</scope>
    <source>
        <strain evidence="8">DSM 24967</strain>
    </source>
</reference>
<feature type="transmembrane region" description="Helical" evidence="6">
    <location>
        <begin position="391"/>
        <end position="410"/>
    </location>
</feature>
<sequence length="428" mass="49372">MSILKHINTIKNNKLVKNGFLFTLFSFINTGISFLLLIILARYISPSEYGKLNLFNTLITLLNIIISLNSVGIISVDFFNYPKNIIKKLISSVILISTGVLLFGILMIILFNNFSIKAIGLSIEYQFIAIFICYIQVFTSINLDIWRLEERPTQYGVYSIATGFANFGLTLLLVIPYKMGWEGRIYAQSCVSIIFIILSIIILNRKGYLKKPKFDLWAIKNSLSFGLPLIPHSASSWIRQGLDRYIINFFYTSVEVGYFSFAFNFANIIHIIGSAFNSTNSVYIYKTLAEDSLDKFQQLKKQIKILTITFILITILVYISVIVFIPIVTPQYEDSIPFLLPLCVSALFQCIYYLYVNYIFYYKKTKILMYITFLMSIIHLTLSIILTRYSIMFTAYITLFVNIAITFLVYKYSKKVLKSKTNEEIYNN</sequence>
<comment type="subcellular location">
    <subcellularLocation>
        <location evidence="1">Cell membrane</location>
        <topology evidence="1">Multi-pass membrane protein</topology>
    </subcellularLocation>
</comment>
<keyword evidence="2" id="KW-1003">Cell membrane</keyword>
<feature type="transmembrane region" description="Helical" evidence="6">
    <location>
        <begin position="123"/>
        <end position="143"/>
    </location>
</feature>
<evidence type="ECO:0000256" key="6">
    <source>
        <dbReference type="SAM" id="Phobius"/>
    </source>
</evidence>
<dbReference type="Pfam" id="PF01943">
    <property type="entry name" value="Polysacc_synt"/>
    <property type="match status" value="1"/>
</dbReference>
<dbReference type="EMBL" id="FUYQ01000004">
    <property type="protein sequence ID" value="SKB36936.1"/>
    <property type="molecule type" value="Genomic_DNA"/>
</dbReference>
<feature type="transmembrane region" description="Helical" evidence="6">
    <location>
        <begin position="57"/>
        <end position="81"/>
    </location>
</feature>
<evidence type="ECO:0000256" key="3">
    <source>
        <dbReference type="ARBA" id="ARBA00022692"/>
    </source>
</evidence>
<keyword evidence="3 6" id="KW-0812">Transmembrane</keyword>
<feature type="transmembrane region" description="Helical" evidence="6">
    <location>
        <begin position="335"/>
        <end position="355"/>
    </location>
</feature>
<keyword evidence="8" id="KW-1185">Reference proteome</keyword>
<protein>
    <submittedName>
        <fullName evidence="7">Membrane protein involved in the export of O-antigen and teichoic acid</fullName>
    </submittedName>
</protein>
<accession>A0A1T5APS6</accession>
<organism evidence="7 8">
    <name type="scientific">Parabacteroides chartae</name>
    <dbReference type="NCBI Taxonomy" id="1037355"/>
    <lineage>
        <taxon>Bacteria</taxon>
        <taxon>Pseudomonadati</taxon>
        <taxon>Bacteroidota</taxon>
        <taxon>Bacteroidia</taxon>
        <taxon>Bacteroidales</taxon>
        <taxon>Tannerellaceae</taxon>
        <taxon>Parabacteroides</taxon>
    </lineage>
</organism>
<evidence type="ECO:0000256" key="4">
    <source>
        <dbReference type="ARBA" id="ARBA00022989"/>
    </source>
</evidence>
<gene>
    <name evidence="7" type="ORF">SAMN05660349_00800</name>
</gene>
<evidence type="ECO:0000313" key="8">
    <source>
        <dbReference type="Proteomes" id="UP000190852"/>
    </source>
</evidence>
<keyword evidence="5 6" id="KW-0472">Membrane</keyword>
<evidence type="ECO:0000313" key="7">
    <source>
        <dbReference type="EMBL" id="SKB36936.1"/>
    </source>
</evidence>
<feature type="transmembrane region" description="Helical" evidence="6">
    <location>
        <begin position="305"/>
        <end position="329"/>
    </location>
</feature>